<feature type="coiled-coil region" evidence="1">
    <location>
        <begin position="55"/>
        <end position="136"/>
    </location>
</feature>
<evidence type="ECO:0008006" key="4">
    <source>
        <dbReference type="Google" id="ProtNLM"/>
    </source>
</evidence>
<sequence length="282" mass="31302">MLQRLRNIFGSIFSIFITRAEDAVPLEERLKYDRQRKAGTLKQQMDRATNIGALANEAVAELAETRAEVSGLREEAKEHVRLAQEAAARGDSDTEEREMILAAQRSDELAQAQAELARLESDVNDALANKEAAKQMVFDQADQLQQLARNDSRLVRQVQMTQMREQSLALTEEMAQVVPQDRDNLREQVKQSADRRTARYESRKELVEGLVERQQRASRASRAQISAQGRNVLAELQAEVGYTPTSATPAAAPPRATDAPIARQVGEVAPTVEPPTRTGSEG</sequence>
<name>A0A6J4VQG6_9BACT</name>
<organism evidence="3">
    <name type="scientific">uncultured Thermomicrobiales bacterium</name>
    <dbReference type="NCBI Taxonomy" id="1645740"/>
    <lineage>
        <taxon>Bacteria</taxon>
        <taxon>Pseudomonadati</taxon>
        <taxon>Thermomicrobiota</taxon>
        <taxon>Thermomicrobia</taxon>
        <taxon>Thermomicrobiales</taxon>
        <taxon>environmental samples</taxon>
    </lineage>
</organism>
<keyword evidence="1" id="KW-0175">Coiled coil</keyword>
<evidence type="ECO:0000256" key="2">
    <source>
        <dbReference type="SAM" id="MobiDB-lite"/>
    </source>
</evidence>
<evidence type="ECO:0000256" key="1">
    <source>
        <dbReference type="SAM" id="Coils"/>
    </source>
</evidence>
<dbReference type="EMBL" id="CADCWN010000291">
    <property type="protein sequence ID" value="CAA9584875.1"/>
    <property type="molecule type" value="Genomic_DNA"/>
</dbReference>
<gene>
    <name evidence="3" type="ORF">AVDCRST_MAG18-3677</name>
</gene>
<reference evidence="3" key="1">
    <citation type="submission" date="2020-02" db="EMBL/GenBank/DDBJ databases">
        <authorList>
            <person name="Meier V. D."/>
        </authorList>
    </citation>
    <scope>NUCLEOTIDE SEQUENCE</scope>
    <source>
        <strain evidence="3">AVDCRST_MAG18</strain>
    </source>
</reference>
<dbReference type="AlphaFoldDB" id="A0A6J4VQG6"/>
<protein>
    <recommendedName>
        <fullName evidence="4">PspA/IM30 family protein</fullName>
    </recommendedName>
</protein>
<evidence type="ECO:0000313" key="3">
    <source>
        <dbReference type="EMBL" id="CAA9584875.1"/>
    </source>
</evidence>
<feature type="region of interest" description="Disordered" evidence="2">
    <location>
        <begin position="244"/>
        <end position="282"/>
    </location>
</feature>
<accession>A0A6J4VQG6</accession>
<feature type="compositionally biased region" description="Low complexity" evidence="2">
    <location>
        <begin position="244"/>
        <end position="262"/>
    </location>
</feature>
<proteinExistence type="predicted"/>